<dbReference type="RefSeq" id="WP_004121168.1">
    <property type="nucleotide sequence ID" value="NZ_AQHN01000072.1"/>
</dbReference>
<accession>N6UWK1</accession>
<reference evidence="1 2" key="1">
    <citation type="journal article" date="2012" name="BMC Genomics">
        <title>Genomic basis of broad host range and environmental adaptability of Rhizobium tropici CIAT 899 and Rhizobium sp. PRF 81 which are used in inoculants for common bean (Phaseolus vulgaris L.).</title>
        <authorList>
            <person name="Ormeno-Orrillo E."/>
            <person name="Menna P."/>
            <person name="Almeida L.G."/>
            <person name="Ollero F.J."/>
            <person name="Nicolas M.F."/>
            <person name="Pains Rodrigues E."/>
            <person name="Shigueyoshi Nakatani A."/>
            <person name="Silva Batista J.S."/>
            <person name="Oliveira Chueire L.M."/>
            <person name="Souza R.C."/>
            <person name="Ribeiro Vasconcelos A.T."/>
            <person name="Megias M."/>
            <person name="Hungria M."/>
            <person name="Martinez-Romero E."/>
        </authorList>
    </citation>
    <scope>NUCLEOTIDE SEQUENCE [LARGE SCALE GENOMIC DNA]</scope>
    <source>
        <strain evidence="1 2">PRF 81</strain>
    </source>
</reference>
<organism evidence="1 2">
    <name type="scientific">Rhizobium freirei PRF 81</name>
    <dbReference type="NCBI Taxonomy" id="363754"/>
    <lineage>
        <taxon>Bacteria</taxon>
        <taxon>Pseudomonadati</taxon>
        <taxon>Pseudomonadota</taxon>
        <taxon>Alphaproteobacteria</taxon>
        <taxon>Hyphomicrobiales</taxon>
        <taxon>Rhizobiaceae</taxon>
        <taxon>Rhizobium/Agrobacterium group</taxon>
        <taxon>Rhizobium</taxon>
    </lineage>
</organism>
<comment type="caution">
    <text evidence="1">The sequence shown here is derived from an EMBL/GenBank/DDBJ whole genome shotgun (WGS) entry which is preliminary data.</text>
</comment>
<gene>
    <name evidence="1" type="ORF">RHSP_82932</name>
</gene>
<dbReference type="Proteomes" id="UP000012429">
    <property type="component" value="Unassembled WGS sequence"/>
</dbReference>
<dbReference type="InterPro" id="IPR012337">
    <property type="entry name" value="RNaseH-like_sf"/>
</dbReference>
<dbReference type="STRING" id="363754.RHSP_82932"/>
<sequence>MIVMGLDLATRSGWSVRNSEKHRSSIVCGTFSVAENNHGDKLLWESKYPVAANLFYRLVKEYQPDFVAIERPEHGVRQFKKKGKADLTGNEEMVSTINPAALQLTGIFGAVAGICQIKNIPFGTIAAVSWRPVYFGKGVKPAPGKDWKDLAIEYAQRENIALPPTKAEQRDAAEAIGICTCWHNCAIPELRWMQQRFMELRSGAFERKRSAA</sequence>
<dbReference type="GO" id="GO:0003676">
    <property type="term" value="F:nucleic acid binding"/>
    <property type="evidence" value="ECO:0007669"/>
    <property type="project" value="InterPro"/>
</dbReference>
<dbReference type="PATRIC" id="fig|363754.4.peg.4003"/>
<dbReference type="EMBL" id="AQHN01000072">
    <property type="protein sequence ID" value="ENN86045.1"/>
    <property type="molecule type" value="Genomic_DNA"/>
</dbReference>
<keyword evidence="2" id="KW-1185">Reference proteome</keyword>
<evidence type="ECO:0000313" key="2">
    <source>
        <dbReference type="Proteomes" id="UP000012429"/>
    </source>
</evidence>
<dbReference type="Gene3D" id="3.30.420.10">
    <property type="entry name" value="Ribonuclease H-like superfamily/Ribonuclease H"/>
    <property type="match status" value="1"/>
</dbReference>
<dbReference type="AlphaFoldDB" id="N6UWK1"/>
<protein>
    <submittedName>
        <fullName evidence="1">Uncharacterized protein</fullName>
    </submittedName>
</protein>
<evidence type="ECO:0000313" key="1">
    <source>
        <dbReference type="EMBL" id="ENN86045.1"/>
    </source>
</evidence>
<name>N6UWK1_9HYPH</name>
<dbReference type="OrthoDB" id="8221184at2"/>
<dbReference type="InterPro" id="IPR036397">
    <property type="entry name" value="RNaseH_sf"/>
</dbReference>
<dbReference type="SUPFAM" id="SSF53098">
    <property type="entry name" value="Ribonuclease H-like"/>
    <property type="match status" value="1"/>
</dbReference>
<proteinExistence type="predicted"/>